<feature type="transmembrane region" description="Helical" evidence="1">
    <location>
        <begin position="6"/>
        <end position="23"/>
    </location>
</feature>
<feature type="transmembrane region" description="Helical" evidence="1">
    <location>
        <begin position="565"/>
        <end position="582"/>
    </location>
</feature>
<dbReference type="SUPFAM" id="SSF52317">
    <property type="entry name" value="Class I glutamine amidotransferase-like"/>
    <property type="match status" value="1"/>
</dbReference>
<keyword evidence="1" id="KW-1133">Transmembrane helix</keyword>
<gene>
    <name evidence="2" type="ORF">FPZ42_03790</name>
</gene>
<dbReference type="InterPro" id="IPR029062">
    <property type="entry name" value="Class_I_gatase-like"/>
</dbReference>
<evidence type="ECO:0000313" key="2">
    <source>
        <dbReference type="EMBL" id="TWR28347.1"/>
    </source>
</evidence>
<reference evidence="2 3" key="1">
    <citation type="submission" date="2019-07" db="EMBL/GenBank/DDBJ databases">
        <authorList>
            <person name="Kim J."/>
        </authorList>
    </citation>
    <scope>NUCLEOTIDE SEQUENCE [LARGE SCALE GENOMIC DNA]</scope>
    <source>
        <strain evidence="2 3">MJ1a</strain>
    </source>
</reference>
<dbReference type="Proteomes" id="UP000318010">
    <property type="component" value="Unassembled WGS sequence"/>
</dbReference>
<dbReference type="EMBL" id="VOEI01000001">
    <property type="protein sequence ID" value="TWR28347.1"/>
    <property type="molecule type" value="Genomic_DNA"/>
</dbReference>
<keyword evidence="1" id="KW-0472">Membrane</keyword>
<dbReference type="RefSeq" id="WP_146269141.1">
    <property type="nucleotide sequence ID" value="NZ_VOEI01000001.1"/>
</dbReference>
<proteinExistence type="predicted"/>
<evidence type="ECO:0000313" key="3">
    <source>
        <dbReference type="Proteomes" id="UP000318010"/>
    </source>
</evidence>
<name>A0A563UAD9_9SPHI</name>
<accession>A0A563UAD9</accession>
<dbReference type="OrthoDB" id="980086at2"/>
<keyword evidence="3" id="KW-1185">Reference proteome</keyword>
<organism evidence="2 3">
    <name type="scientific">Mucilaginibacter achroorhodeus</name>
    <dbReference type="NCBI Taxonomy" id="2599294"/>
    <lineage>
        <taxon>Bacteria</taxon>
        <taxon>Pseudomonadati</taxon>
        <taxon>Bacteroidota</taxon>
        <taxon>Sphingobacteriia</taxon>
        <taxon>Sphingobacteriales</taxon>
        <taxon>Sphingobacteriaceae</taxon>
        <taxon>Mucilaginibacter</taxon>
    </lineage>
</organism>
<keyword evidence="1" id="KW-0812">Transmembrane</keyword>
<evidence type="ECO:0000256" key="1">
    <source>
        <dbReference type="SAM" id="Phobius"/>
    </source>
</evidence>
<comment type="caution">
    <text evidence="2">The sequence shown here is derived from an EMBL/GenBank/DDBJ whole genome shotgun (WGS) entry which is preliminary data.</text>
</comment>
<dbReference type="AlphaFoldDB" id="A0A563UAD9"/>
<protein>
    <submittedName>
        <fullName evidence="2">Uncharacterized protein</fullName>
    </submittedName>
</protein>
<feature type="transmembrane region" description="Helical" evidence="1">
    <location>
        <begin position="35"/>
        <end position="54"/>
    </location>
</feature>
<sequence length="586" mass="63684">MQSLPPYLVITVCAIAAIIFGWLEIKRRKRSWIGLRLAAVLIAVVALACIALPLKYNTTRNIDKAQKHILLTPGFAKDSLPTDANIHFYTLDASVKKRMAKAKLLTGLDELGDSIGLHIYGDGLKPYQLEQLEGVPIAFHPSSKPHGVIAASWPEKVKAGDNLQVQGLYNNILNKKIKLTLKGSATALDSVTIEPRSEAKFNLSAKPKATGELVYQLYVDTALQGDVPVQVIPTKTLKVLMLSASPDFETKFLKNWLAGNGYAVAMRTVISKDKYNTEFINLPQANINSLSATILNKFDVVIGDLSVLASLNPAEAAVLKQQINDGGLGVILRADSTDKKTWLQNGFAVDRPSGKEASPGFISIGTQKSRSGKLPVGAAYINHNNGTQALAKTGAKTVAAIAQAGAGKVVFNIVNNSYSWVLGGDKEDYAWYWSALISNAARKAEPDPLKITFSSLPVTGEPVKFNIDRGDSGPILINNERVAPEQSQSVPFLWFADGQTTAPGWQTLQSGGHSALWYAYPGDQWLGIQSAQKIAATTAYQSAHPILSDVTKQIQEKIRIDVPKIYFYMLLLAACTFLWIEAKRLT</sequence>